<dbReference type="Proteomes" id="UP000179251">
    <property type="component" value="Unassembled WGS sequence"/>
</dbReference>
<protein>
    <submittedName>
        <fullName evidence="1">Uncharacterized protein</fullName>
    </submittedName>
</protein>
<sequence length="222" mass="25204">MEELNWKRWVRVDDHLRIALETTLPAGVMPEYVDVVEVPSVAELEADKMIYRAKEAVEKKFNPLVIKTDADGGKETVDRHYHPSIGDFPNLRSAVRRVAFKVHIKKGDKPENGLFKRLCLHRHRGGHKFAANMLCGRAKELKQENQDRVFGFNSDRSSNVDYLSLSYPGEDGKFEPLFIKAMDPGMNAPYYLKIEAHDEADGVVVVEVSLVSILKVPAFLRV</sequence>
<comment type="caution">
    <text evidence="1">The sequence shown here is derived from an EMBL/GenBank/DDBJ whole genome shotgun (WGS) entry which is preliminary data.</text>
</comment>
<proteinExistence type="predicted"/>
<reference evidence="1 2" key="1">
    <citation type="journal article" date="2016" name="Nat. Commun.">
        <title>Thousands of microbial genomes shed light on interconnected biogeochemical processes in an aquifer system.</title>
        <authorList>
            <person name="Anantharaman K."/>
            <person name="Brown C.T."/>
            <person name="Hug L.A."/>
            <person name="Sharon I."/>
            <person name="Castelle C.J."/>
            <person name="Probst A.J."/>
            <person name="Thomas B.C."/>
            <person name="Singh A."/>
            <person name="Wilkins M.J."/>
            <person name="Karaoz U."/>
            <person name="Brodie E.L."/>
            <person name="Williams K.H."/>
            <person name="Hubbard S.S."/>
            <person name="Banfield J.F."/>
        </authorList>
    </citation>
    <scope>NUCLEOTIDE SEQUENCE [LARGE SCALE GENOMIC DNA]</scope>
</reference>
<dbReference type="STRING" id="1798325.A2834_00640"/>
<evidence type="ECO:0000313" key="2">
    <source>
        <dbReference type="Proteomes" id="UP000179251"/>
    </source>
</evidence>
<gene>
    <name evidence="1" type="ORF">A2834_00640</name>
</gene>
<accession>A0A1F5VHL2</accession>
<evidence type="ECO:0000313" key="1">
    <source>
        <dbReference type="EMBL" id="OGF62884.1"/>
    </source>
</evidence>
<organism evidence="1 2">
    <name type="scientific">Candidatus Giovannonibacteria bacterium RIFCSPHIGHO2_01_FULL_45_23</name>
    <dbReference type="NCBI Taxonomy" id="1798325"/>
    <lineage>
        <taxon>Bacteria</taxon>
        <taxon>Candidatus Giovannoniibacteriota</taxon>
    </lineage>
</organism>
<dbReference type="AlphaFoldDB" id="A0A1F5VHL2"/>
<dbReference type="EMBL" id="MFHD01000011">
    <property type="protein sequence ID" value="OGF62884.1"/>
    <property type="molecule type" value="Genomic_DNA"/>
</dbReference>
<name>A0A1F5VHL2_9BACT</name>